<accession>A0A6G4X473</accession>
<organism evidence="2 3">
    <name type="scientific">Streptomyces boncukensis</name>
    <dbReference type="NCBI Taxonomy" id="2711219"/>
    <lineage>
        <taxon>Bacteria</taxon>
        <taxon>Bacillati</taxon>
        <taxon>Actinomycetota</taxon>
        <taxon>Actinomycetes</taxon>
        <taxon>Kitasatosporales</taxon>
        <taxon>Streptomycetaceae</taxon>
        <taxon>Streptomyces</taxon>
    </lineage>
</organism>
<dbReference type="RefSeq" id="WP_165302029.1">
    <property type="nucleotide sequence ID" value="NZ_JAAKZZ010000442.1"/>
</dbReference>
<feature type="domain" description="dTDP-4-dehydro-6-deoxy-alpha-D-glucopyranose 2,3-dehydratase" evidence="1">
    <location>
        <begin position="275"/>
        <end position="475"/>
    </location>
</feature>
<dbReference type="Gene3D" id="3.90.79.40">
    <property type="entry name" value="EvaA sugar 2,3-dehydratase subunit"/>
    <property type="match status" value="2"/>
</dbReference>
<gene>
    <name evidence="2" type="ORF">G5C65_29110</name>
</gene>
<keyword evidence="3" id="KW-1185">Reference proteome</keyword>
<dbReference type="Pfam" id="PF03559">
    <property type="entry name" value="Hexose_dehydrat"/>
    <property type="match status" value="2"/>
</dbReference>
<comment type="caution">
    <text evidence="2">The sequence shown here is derived from an EMBL/GenBank/DDBJ whole genome shotgun (WGS) entry which is preliminary data.</text>
</comment>
<feature type="domain" description="dTDP-4-dehydro-6-deoxy-alpha-D-glucopyranose 2,3-dehydratase" evidence="1">
    <location>
        <begin position="38"/>
        <end position="240"/>
    </location>
</feature>
<evidence type="ECO:0000259" key="1">
    <source>
        <dbReference type="Pfam" id="PF03559"/>
    </source>
</evidence>
<name>A0A6G4X473_9ACTN</name>
<dbReference type="EMBL" id="JAAKZZ010000442">
    <property type="protein sequence ID" value="NGO72339.1"/>
    <property type="molecule type" value="Genomic_DNA"/>
</dbReference>
<evidence type="ECO:0000313" key="2">
    <source>
        <dbReference type="EMBL" id="NGO72339.1"/>
    </source>
</evidence>
<dbReference type="InterPro" id="IPR038153">
    <property type="entry name" value="EvaA-like_sf"/>
</dbReference>
<protein>
    <submittedName>
        <fullName evidence="2">NDP-hexose 2,3-dehydratase</fullName>
    </submittedName>
</protein>
<evidence type="ECO:0000313" key="3">
    <source>
        <dbReference type="Proteomes" id="UP000477722"/>
    </source>
</evidence>
<dbReference type="InterPro" id="IPR005212">
    <property type="entry name" value="EvaA-like"/>
</dbReference>
<reference evidence="2 3" key="1">
    <citation type="submission" date="2020-02" db="EMBL/GenBank/DDBJ databases">
        <title>Whole-genome analyses of novel actinobacteria.</title>
        <authorList>
            <person name="Sahin N."/>
            <person name="Tatar D."/>
        </authorList>
    </citation>
    <scope>NUCLEOTIDE SEQUENCE [LARGE SCALE GENOMIC DNA]</scope>
    <source>
        <strain evidence="2 3">SB3404</strain>
    </source>
</reference>
<dbReference type="GO" id="GO:0016829">
    <property type="term" value="F:lyase activity"/>
    <property type="evidence" value="ECO:0007669"/>
    <property type="project" value="InterPro"/>
</dbReference>
<dbReference type="AlphaFoldDB" id="A0A6G4X473"/>
<proteinExistence type="predicted"/>
<sequence length="492" mass="54331">MAISAAAPESISSGESGSAHLRLAHSVLSPGAQFADEASFHRWWKEVGDRDRTRVRRVAFDELERWRRDPATGDLGHESGKFFTVHGLDVRLPGAPVEHWQQPIISQPEVGILGLLVKEFDGVLHCLMQAKIEPGNAAGMQLSPTVQATRSNYTRVHGGNPVPYLDYFRDAPPHQVIADVRQSEQGAWFARKRNRNMVVEASGDVELGDRFCWLTLGQVYRLLAVEDLINMDARTVLSCLPLAGQGLSGALPARHRFAAALAASCTPDSGALHPTAEVLSWITEQRTRHEVHTARAPLDSLAGWRYDAERVAHESGLFFSVIGVNVLSEGREVRQWCQPMIEPSHQGLNAFLVRDFGGVLHALVHARVEPGYLDVAELAPTVQCTVENYTLLPDSARPPFLDDVLDAAPERIRYDTVLSEEGGRFHQARNRYVVVETERDADHPDYRWVALHQLTGLLRHSHYVNVQARTLTACLHSLTAADGSAFGAVGAF</sequence>
<dbReference type="Proteomes" id="UP000477722">
    <property type="component" value="Unassembled WGS sequence"/>
</dbReference>